<dbReference type="STRING" id="79923.G7Y960"/>
<name>A0A8T1M8A2_CLOSI</name>
<keyword evidence="1" id="KW-0813">Transport</keyword>
<comment type="caution">
    <text evidence="1">The sequence shown here is derived from an EMBL/GenBank/DDBJ whole genome shotgun (WGS) entry which is preliminary data.</text>
</comment>
<dbReference type="PRINTS" id="PR01078">
    <property type="entry name" value="AMINACHANNEL"/>
</dbReference>
<organism evidence="1 2">
    <name type="scientific">Clonorchis sinensis</name>
    <name type="common">Chinese liver fluke</name>
    <dbReference type="NCBI Taxonomy" id="79923"/>
    <lineage>
        <taxon>Eukaryota</taxon>
        <taxon>Metazoa</taxon>
        <taxon>Spiralia</taxon>
        <taxon>Lophotrochozoa</taxon>
        <taxon>Platyhelminthes</taxon>
        <taxon>Trematoda</taxon>
        <taxon>Digenea</taxon>
        <taxon>Opisthorchiida</taxon>
        <taxon>Opisthorchiata</taxon>
        <taxon>Opisthorchiidae</taxon>
        <taxon>Clonorchis</taxon>
    </lineage>
</organism>
<dbReference type="InterPro" id="IPR001873">
    <property type="entry name" value="ENaC"/>
</dbReference>
<dbReference type="Pfam" id="PF00858">
    <property type="entry name" value="ASC"/>
    <property type="match status" value="1"/>
</dbReference>
<reference evidence="1 2" key="1">
    <citation type="journal article" date="2018" name="Biotechnol. Adv.">
        <title>Improved genomic resources and new bioinformatic workflow for the carcinogenic parasite Clonorchis sinensis: Biotechnological implications.</title>
        <authorList>
            <person name="Wang D."/>
            <person name="Korhonen P.K."/>
            <person name="Gasser R.B."/>
            <person name="Young N.D."/>
        </authorList>
    </citation>
    <scope>NUCLEOTIDE SEQUENCE [LARGE SCALE GENOMIC DNA]</scope>
    <source>
        <strain evidence="1">Cs-k2</strain>
    </source>
</reference>
<dbReference type="PANTHER" id="PTHR11690:SF248">
    <property type="entry name" value="PICKPOCKET 17, ISOFORM A"/>
    <property type="match status" value="1"/>
</dbReference>
<accession>A0A8T1M8A2</accession>
<sequence length="712" mass="80744">MGSEITSEKSTVPKRCELCTLIWQELGGARNSEAPDHARVNKLSEGRNTITNPKITSEISQIIREELCRFCENTTIRGLPRIVRAHSRSLRLLWSALVTILMLGCTTCLLFLGRQYLEYNVIHPPRVLRHTSSPFPAVTVCNLRPISPDGVRYLKQRGWKTPRQFGMDLARFTQHFYYNAGRKEDYKMASAAISFAGFLESLPNDEERRKLGYLHEKLIIKCQITYLNGSKYVASPCDMTGRWRKFIHAQYLNCATFEPFAELRAYTTNIELYIYLNDLTEYATCPDCFNNEVKSQLSGALIVIHPADYLPDVNDKSINLKPGSLTEIRLSTVENVQKMPPYGRCSHDLPESVPLYGTDYAYSEYACRQATIQNEISAKCGCFSIEFPYNEHAGLEPCSRLPAFVNISSCDNVASATVNSTCAAQLTEFAQRMLCKRSVTERFAHGIVPTCTMPCAFYSYEAEQSTSTWPTKVWQLTWLNSSSIRRLGIFNGPEFQIYREAQALLTQGNEGAAARLLEQANLLERNLLAVLINRPNFDVRKVEEKEVLSLTSLLSQSGGLFSIWMGLTMIALGEIIEFFMRCFVKAKALRRNRNTLRPNSLPSDGNVSITSLMHKMSINREEQPGDEIPCKENHLLWLQLITFMKQNSMQGQTSFGNTHSCRVAVAQEADTFVLMRGSRMRTGGKPRPTVYLTPYLLSFLMRLLSFLYTMDC</sequence>
<dbReference type="PANTHER" id="PTHR11690">
    <property type="entry name" value="AMILORIDE-SENSITIVE SODIUM CHANNEL-RELATED"/>
    <property type="match status" value="1"/>
</dbReference>
<gene>
    <name evidence="1" type="ORF">CSKR_113237</name>
</gene>
<evidence type="ECO:0000313" key="1">
    <source>
        <dbReference type="EMBL" id="KAG5445350.1"/>
    </source>
</evidence>
<keyword evidence="2" id="KW-1185">Reference proteome</keyword>
<dbReference type="Proteomes" id="UP000286415">
    <property type="component" value="Unassembled WGS sequence"/>
</dbReference>
<dbReference type="EMBL" id="NIRI02000056">
    <property type="protein sequence ID" value="KAG5445350.1"/>
    <property type="molecule type" value="Genomic_DNA"/>
</dbReference>
<reference evidence="1 2" key="2">
    <citation type="journal article" date="2021" name="Genomics">
        <title>High-quality reference genome for Clonorchis sinensis.</title>
        <authorList>
            <person name="Young N.D."/>
            <person name="Stroehlein A.J."/>
            <person name="Kinkar L."/>
            <person name="Wang T."/>
            <person name="Sohn W.M."/>
            <person name="Chang B.C.H."/>
            <person name="Kaur P."/>
            <person name="Weisz D."/>
            <person name="Dudchenko O."/>
            <person name="Aiden E.L."/>
            <person name="Korhonen P.K."/>
            <person name="Gasser R.B."/>
        </authorList>
    </citation>
    <scope>NUCLEOTIDE SEQUENCE [LARGE SCALE GENOMIC DNA]</scope>
    <source>
        <strain evidence="1">Cs-k2</strain>
    </source>
</reference>
<evidence type="ECO:0000313" key="2">
    <source>
        <dbReference type="Proteomes" id="UP000286415"/>
    </source>
</evidence>
<keyword evidence="1" id="KW-0407">Ion channel</keyword>
<dbReference type="Gene3D" id="1.10.287.770">
    <property type="entry name" value="YojJ-like"/>
    <property type="match status" value="1"/>
</dbReference>
<dbReference type="GO" id="GO:0015280">
    <property type="term" value="F:ligand-gated sodium channel activity"/>
    <property type="evidence" value="ECO:0007669"/>
    <property type="project" value="TreeGrafter"/>
</dbReference>
<dbReference type="OrthoDB" id="6021021at2759"/>
<dbReference type="Gene3D" id="2.60.470.10">
    <property type="entry name" value="Acid-sensing ion channels like domains"/>
    <property type="match status" value="1"/>
</dbReference>
<dbReference type="GO" id="GO:0005886">
    <property type="term" value="C:plasma membrane"/>
    <property type="evidence" value="ECO:0007669"/>
    <property type="project" value="TreeGrafter"/>
</dbReference>
<proteinExistence type="predicted"/>
<protein>
    <submittedName>
        <fullName evidence="1">FMRFamide-activated amiloride-sensitive sodium channel</fullName>
    </submittedName>
</protein>
<keyword evidence="1" id="KW-0406">Ion transport</keyword>